<evidence type="ECO:0000313" key="3">
    <source>
        <dbReference type="Proteomes" id="UP000325289"/>
    </source>
</evidence>
<proteinExistence type="predicted"/>
<dbReference type="Pfam" id="PF04101">
    <property type="entry name" value="Glyco_tran_28_C"/>
    <property type="match status" value="1"/>
</dbReference>
<sequence length="178" mass="19423">MIFVTVGTQLPFPRLIEAVDRYAAEFGEPVVAQVGQDHEPRQHIETHDMIPPQRFDELFRSARVIVAHAGIGTILSAKKYLRPLVVMPRRHDLGEHRNDHQLATVRHLGNVTGIHVAQDCADLFALLSQPCLTPPSDTLGQSHIALLDTLSDFLRTAGPAAAASLGPPAEVAPNPNEE</sequence>
<dbReference type="EMBL" id="FOMS01000016">
    <property type="protein sequence ID" value="SFE78649.1"/>
    <property type="molecule type" value="Genomic_DNA"/>
</dbReference>
<evidence type="ECO:0000313" key="2">
    <source>
        <dbReference type="EMBL" id="SFE78649.1"/>
    </source>
</evidence>
<keyword evidence="3" id="KW-1185">Reference proteome</keyword>
<evidence type="ECO:0000259" key="1">
    <source>
        <dbReference type="Pfam" id="PF04101"/>
    </source>
</evidence>
<keyword evidence="2" id="KW-0808">Transferase</keyword>
<accession>A0A1I2DDV7</accession>
<protein>
    <submittedName>
        <fullName evidence="2">UDP-N-acetylglucosamine transferase subunit ALG13</fullName>
    </submittedName>
</protein>
<dbReference type="RefSeq" id="WP_188129761.1">
    <property type="nucleotide sequence ID" value="NZ_FOMS01000016.1"/>
</dbReference>
<dbReference type="GO" id="GO:0016758">
    <property type="term" value="F:hexosyltransferase activity"/>
    <property type="evidence" value="ECO:0007669"/>
    <property type="project" value="InterPro"/>
</dbReference>
<dbReference type="Gene3D" id="3.40.50.2000">
    <property type="entry name" value="Glycogen Phosphorylase B"/>
    <property type="match status" value="1"/>
</dbReference>
<gene>
    <name evidence="2" type="ORF">SAMN04515678_11669</name>
</gene>
<dbReference type="Proteomes" id="UP000325289">
    <property type="component" value="Unassembled WGS sequence"/>
</dbReference>
<organism evidence="2 3">
    <name type="scientific">Roseivivax sediminis</name>
    <dbReference type="NCBI Taxonomy" id="936889"/>
    <lineage>
        <taxon>Bacteria</taxon>
        <taxon>Pseudomonadati</taxon>
        <taxon>Pseudomonadota</taxon>
        <taxon>Alphaproteobacteria</taxon>
        <taxon>Rhodobacterales</taxon>
        <taxon>Roseobacteraceae</taxon>
        <taxon>Roseivivax</taxon>
    </lineage>
</organism>
<dbReference type="SUPFAM" id="SSF53756">
    <property type="entry name" value="UDP-Glycosyltransferase/glycogen phosphorylase"/>
    <property type="match status" value="1"/>
</dbReference>
<reference evidence="2 3" key="1">
    <citation type="submission" date="2016-10" db="EMBL/GenBank/DDBJ databases">
        <authorList>
            <person name="Varghese N."/>
            <person name="Submissions S."/>
        </authorList>
    </citation>
    <scope>NUCLEOTIDE SEQUENCE [LARGE SCALE GENOMIC DNA]</scope>
    <source>
        <strain evidence="3">YIM D21,KCTC 23444,ACCC 10710</strain>
    </source>
</reference>
<dbReference type="AlphaFoldDB" id="A0A1I2DDV7"/>
<dbReference type="InterPro" id="IPR007235">
    <property type="entry name" value="Glyco_trans_28_C"/>
</dbReference>
<name>A0A1I2DDV7_9RHOB</name>
<feature type="domain" description="Glycosyl transferase family 28 C-terminal" evidence="1">
    <location>
        <begin position="1"/>
        <end position="110"/>
    </location>
</feature>